<keyword evidence="1" id="KW-0863">Zinc-finger</keyword>
<dbReference type="RefSeq" id="XP_019549886.3">
    <property type="nucleotide sequence ID" value="XM_019694341.3"/>
</dbReference>
<dbReference type="PANTHER" id="PTHR36754">
    <property type="entry name" value="E3 UBIQUITIN-PROTEIN LIGASE TRIM37"/>
    <property type="match status" value="1"/>
</dbReference>
<evidence type="ECO:0000256" key="1">
    <source>
        <dbReference type="PROSITE-ProRule" id="PRU00024"/>
    </source>
</evidence>
<dbReference type="Gene3D" id="3.30.160.60">
    <property type="entry name" value="Classic Zinc Finger"/>
    <property type="match status" value="1"/>
</dbReference>
<feature type="domain" description="B box-type" evidence="3">
    <location>
        <begin position="99"/>
        <end position="141"/>
    </location>
</feature>
<keyword evidence="1" id="KW-0479">Metal-binding</keyword>
<reference evidence="5" key="2">
    <citation type="submission" date="2025-05" db="UniProtKB">
        <authorList>
            <consortium name="EnsemblMetazoa"/>
        </authorList>
    </citation>
    <scope>IDENTIFICATION</scope>
    <source>
        <strain evidence="5">Foshan</strain>
    </source>
</reference>
<reference evidence="6" key="1">
    <citation type="journal article" date="2015" name="Proc. Natl. Acad. Sci. U.S.A.">
        <title>Genome sequence of the Asian Tiger mosquito, Aedes albopictus, reveals insights into its biology, genetics, and evolution.</title>
        <authorList>
            <person name="Chen X.G."/>
            <person name="Jiang X."/>
            <person name="Gu J."/>
            <person name="Xu M."/>
            <person name="Wu Y."/>
            <person name="Deng Y."/>
            <person name="Zhang C."/>
            <person name="Bonizzoni M."/>
            <person name="Dermauw W."/>
            <person name="Vontas J."/>
            <person name="Armbruster P."/>
            <person name="Huang X."/>
            <person name="Yang Y."/>
            <person name="Zhang H."/>
            <person name="He W."/>
            <person name="Peng H."/>
            <person name="Liu Y."/>
            <person name="Wu K."/>
            <person name="Chen J."/>
            <person name="Lirakis M."/>
            <person name="Topalis P."/>
            <person name="Van Leeuwen T."/>
            <person name="Hall A.B."/>
            <person name="Jiang X."/>
            <person name="Thorpe C."/>
            <person name="Mueller R.L."/>
            <person name="Sun C."/>
            <person name="Waterhouse R.M."/>
            <person name="Yan G."/>
            <person name="Tu Z.J."/>
            <person name="Fang X."/>
            <person name="James A.A."/>
        </authorList>
    </citation>
    <scope>NUCLEOTIDE SEQUENCE [LARGE SCALE GENOMIC DNA]</scope>
    <source>
        <strain evidence="6">Foshan</strain>
    </source>
</reference>
<dbReference type="PANTHER" id="PTHR36754:SF2">
    <property type="entry name" value="E3 UBIQUITIN-PROTEIN LIGASE TRIM37"/>
    <property type="match status" value="1"/>
</dbReference>
<dbReference type="Pfam" id="PF00643">
    <property type="entry name" value="zf-B_box"/>
    <property type="match status" value="1"/>
</dbReference>
<proteinExistence type="predicted"/>
<dbReference type="SUPFAM" id="SSF57845">
    <property type="entry name" value="B-box zinc-binding domain"/>
    <property type="match status" value="1"/>
</dbReference>
<evidence type="ECO:0000313" key="5">
    <source>
        <dbReference type="EnsemblMetazoa" id="AALFPA23_011345.P16066"/>
    </source>
</evidence>
<name>A0ABM1YQV1_AEDAL</name>
<feature type="coiled-coil region" evidence="2">
    <location>
        <begin position="149"/>
        <end position="176"/>
    </location>
</feature>
<organism evidence="5 6">
    <name type="scientific">Aedes albopictus</name>
    <name type="common">Asian tiger mosquito</name>
    <name type="synonym">Stegomyia albopicta</name>
    <dbReference type="NCBI Taxonomy" id="7160"/>
    <lineage>
        <taxon>Eukaryota</taxon>
        <taxon>Metazoa</taxon>
        <taxon>Ecdysozoa</taxon>
        <taxon>Arthropoda</taxon>
        <taxon>Hexapoda</taxon>
        <taxon>Insecta</taxon>
        <taxon>Pterygota</taxon>
        <taxon>Neoptera</taxon>
        <taxon>Endopterygota</taxon>
        <taxon>Diptera</taxon>
        <taxon>Nematocera</taxon>
        <taxon>Culicoidea</taxon>
        <taxon>Culicidae</taxon>
        <taxon>Culicinae</taxon>
        <taxon>Aedini</taxon>
        <taxon>Aedes</taxon>
        <taxon>Stegomyia</taxon>
    </lineage>
</organism>
<dbReference type="EnsemblMetazoa" id="AALFPA23_011345.R16066">
    <property type="protein sequence ID" value="AALFPA23_011345.P16066"/>
    <property type="gene ID" value="AALFPA23_011345"/>
</dbReference>
<dbReference type="InterPro" id="IPR053003">
    <property type="entry name" value="TRIM_RBCC_E3_ubiq-ligases"/>
</dbReference>
<dbReference type="SMART" id="SM00336">
    <property type="entry name" value="BBOX"/>
    <property type="match status" value="1"/>
</dbReference>
<dbReference type="PROSITE" id="PS50144">
    <property type="entry name" value="MATH"/>
    <property type="match status" value="1"/>
</dbReference>
<dbReference type="GeneID" id="109420030"/>
<evidence type="ECO:0000259" key="3">
    <source>
        <dbReference type="PROSITE" id="PS50119"/>
    </source>
</evidence>
<evidence type="ECO:0000259" key="4">
    <source>
        <dbReference type="PROSITE" id="PS50144"/>
    </source>
</evidence>
<dbReference type="InterPro" id="IPR000315">
    <property type="entry name" value="Znf_B-box"/>
</dbReference>
<sequence>MSLTVVPVCYGCKKSADLSLSCTDCLRIYCASCFGLQQSNEEQSVQSFLALVSLLSVRVCSRCTKPDEPELIEPESSEPVDIKPSPSELALALAPPAKVKEERCWSHGKEMNLFCLTCSMIICGDCFLNGAVHMRHQIDFLETVFREKRVETRSRLNRLEEKVGVLQREASHCETNLALIQSAEKAVLAEIDAICEEAKMSVARMTITRKRKLEARAGFPSKKKKLTAALHNMIDQMGPTEFFQQLPGVYKQCDELMVECAPKGFHTLKFEDVGCDLVPPYEMQKFTLTNFDGTFAGWPQHLNTSCDTMWNVFLRKKESLFVKVTPDEPEASKYPYKLLVQIPHPLDIRKSIMKTFTVHGAAREDEIVSIEQLKAEKFIRDNNELLVKIGLRPLNAITENRFLKSRYKTLTTTIAELEKQVTVSGKDIHCKFCIMYFSICLQKVPKKTPEPTHSPELFDQMERQWCLRVYPFALTLQETNLKVFLVLRKGTRTKCRYFIELLHDDPAKNVLQCTESTFDTIDAGYGWHTFMERKRLLADPGFYPNSVLRFRFGVQPIDS</sequence>
<dbReference type="Gene3D" id="2.60.210.10">
    <property type="entry name" value="Apoptosis, Tumor Necrosis Factor Receptor Associated Protein 2, Chain A"/>
    <property type="match status" value="1"/>
</dbReference>
<keyword evidence="6" id="KW-1185">Reference proteome</keyword>
<feature type="domain" description="MATH" evidence="4">
    <location>
        <begin position="434"/>
        <end position="554"/>
    </location>
</feature>
<evidence type="ECO:0000256" key="2">
    <source>
        <dbReference type="SAM" id="Coils"/>
    </source>
</evidence>
<evidence type="ECO:0000313" key="6">
    <source>
        <dbReference type="Proteomes" id="UP000069940"/>
    </source>
</evidence>
<keyword evidence="1" id="KW-0862">Zinc</keyword>
<keyword evidence="2" id="KW-0175">Coiled coil</keyword>
<dbReference type="SUPFAM" id="SSF49599">
    <property type="entry name" value="TRAF domain-like"/>
    <property type="match status" value="1"/>
</dbReference>
<dbReference type="CDD" id="cd00121">
    <property type="entry name" value="MATH"/>
    <property type="match status" value="1"/>
</dbReference>
<accession>A0ABM1YQV1</accession>
<dbReference type="InterPro" id="IPR008974">
    <property type="entry name" value="TRAF-like"/>
</dbReference>
<dbReference type="PROSITE" id="PS50119">
    <property type="entry name" value="ZF_BBOX"/>
    <property type="match status" value="1"/>
</dbReference>
<protein>
    <recommendedName>
        <fullName evidence="7">B box-type domain-containing protein</fullName>
    </recommendedName>
</protein>
<dbReference type="Proteomes" id="UP000069940">
    <property type="component" value="Unassembled WGS sequence"/>
</dbReference>
<evidence type="ECO:0008006" key="7">
    <source>
        <dbReference type="Google" id="ProtNLM"/>
    </source>
</evidence>
<dbReference type="InterPro" id="IPR002083">
    <property type="entry name" value="MATH/TRAF_dom"/>
</dbReference>